<sequence length="285" mass="32225">MQGGTSVRLYGLEWPKESARISRVLDLLVAAILFLAVSGAFHLHYMLTAGDWDMWIDWKDRQWWVTLSPIMAITFPAALQYVFWTKFRLPIAATFAVVCLLFGQWINRYFGFHLWSYFPMSEVIPALLIPGALVLDVALLLTGNFLFTAMSGAFAFALLFYPTNWFWLAPYRLPVEVMGQLVSVGDYISYAFTRTALPEYIRLIERGTLRTFGGHSAIIASFFSAFVSILMYLAWWHIGMLLARVVTTPNTLKNFMGLTDKDEPAEAAQKAIDGTSLQGRFVAAE</sequence>
<name>A0A2M8R783_9BRAD</name>
<protein>
    <submittedName>
        <fullName evidence="2">Methane monooxygenase/ammonia monooxygenase subunit A</fullName>
    </submittedName>
</protein>
<keyword evidence="3" id="KW-1185">Reference proteome</keyword>
<dbReference type="Gene3D" id="1.20.1450.10">
    <property type="entry name" value="Ammonia/particulate methane monooxygenase, subunit A"/>
    <property type="match status" value="1"/>
</dbReference>
<feature type="transmembrane region" description="Helical" evidence="1">
    <location>
        <begin position="91"/>
        <end position="111"/>
    </location>
</feature>
<keyword evidence="1" id="KW-1133">Transmembrane helix</keyword>
<feature type="transmembrane region" description="Helical" evidence="1">
    <location>
        <begin position="146"/>
        <end position="168"/>
    </location>
</feature>
<dbReference type="EMBL" id="PGVG01000015">
    <property type="protein sequence ID" value="PJG53672.1"/>
    <property type="molecule type" value="Genomic_DNA"/>
</dbReference>
<proteinExistence type="predicted"/>
<keyword evidence="2" id="KW-0560">Oxidoreductase</keyword>
<evidence type="ECO:0000313" key="2">
    <source>
        <dbReference type="EMBL" id="PJG53672.1"/>
    </source>
</evidence>
<keyword evidence="1" id="KW-0812">Transmembrane</keyword>
<feature type="transmembrane region" description="Helical" evidence="1">
    <location>
        <begin position="212"/>
        <end position="235"/>
    </location>
</feature>
<evidence type="ECO:0000313" key="3">
    <source>
        <dbReference type="Proteomes" id="UP000231194"/>
    </source>
</evidence>
<dbReference type="InterPro" id="IPR037001">
    <property type="entry name" value="NH3/CH4_mOase_suA_sf"/>
</dbReference>
<reference evidence="2 3" key="1">
    <citation type="submission" date="2017-11" db="EMBL/GenBank/DDBJ databases">
        <title>Bradyrhizobium forestalis sp. nov., an efficient nitrogen-fixing bacterium isolated from nodules of forest legume species in the Amazon.</title>
        <authorList>
            <person name="Costa E.M."/>
            <person name="Guimaraes A."/>
            <person name="Carvalho T.S."/>
            <person name="Rodrigues T.L."/>
            <person name="Ribeiro P.R.A."/>
            <person name="Lebbe L."/>
            <person name="Willems A."/>
            <person name="Moreira F.M.S."/>
        </authorList>
    </citation>
    <scope>NUCLEOTIDE SEQUENCE [LARGE SCALE GENOMIC DNA]</scope>
    <source>
        <strain evidence="2 3">INPA54B</strain>
    </source>
</reference>
<dbReference type="OrthoDB" id="8196807at2"/>
<feature type="transmembrane region" description="Helical" evidence="1">
    <location>
        <begin position="123"/>
        <end position="141"/>
    </location>
</feature>
<evidence type="ECO:0000256" key="1">
    <source>
        <dbReference type="SAM" id="Phobius"/>
    </source>
</evidence>
<dbReference type="RefSeq" id="WP_100233521.1">
    <property type="nucleotide sequence ID" value="NZ_PGVG01000015.1"/>
</dbReference>
<comment type="caution">
    <text evidence="2">The sequence shown here is derived from an EMBL/GenBank/DDBJ whole genome shotgun (WGS) entry which is preliminary data.</text>
</comment>
<dbReference type="GO" id="GO:0004497">
    <property type="term" value="F:monooxygenase activity"/>
    <property type="evidence" value="ECO:0007669"/>
    <property type="project" value="UniProtKB-KW"/>
</dbReference>
<feature type="transmembrane region" description="Helical" evidence="1">
    <location>
        <begin position="63"/>
        <end position="84"/>
    </location>
</feature>
<dbReference type="AlphaFoldDB" id="A0A2M8R783"/>
<dbReference type="InterPro" id="IPR003393">
    <property type="entry name" value="NH3_CH4_mOase_A"/>
</dbReference>
<dbReference type="NCBIfam" id="NF041557">
    <property type="entry name" value="AmoA_BACT"/>
    <property type="match status" value="1"/>
</dbReference>
<gene>
    <name evidence="2" type="ORF">CVM73_19715</name>
</gene>
<organism evidence="2 3">
    <name type="scientific">Bradyrhizobium forestalis</name>
    <dbReference type="NCBI Taxonomy" id="1419263"/>
    <lineage>
        <taxon>Bacteria</taxon>
        <taxon>Pseudomonadati</taxon>
        <taxon>Pseudomonadota</taxon>
        <taxon>Alphaproteobacteria</taxon>
        <taxon>Hyphomicrobiales</taxon>
        <taxon>Nitrobacteraceae</taxon>
        <taxon>Bradyrhizobium</taxon>
    </lineage>
</organism>
<dbReference type="Pfam" id="PF02461">
    <property type="entry name" value="AMO"/>
    <property type="match status" value="1"/>
</dbReference>
<keyword evidence="2" id="KW-0503">Monooxygenase</keyword>
<dbReference type="Proteomes" id="UP000231194">
    <property type="component" value="Unassembled WGS sequence"/>
</dbReference>
<keyword evidence="1" id="KW-0472">Membrane</keyword>
<feature type="transmembrane region" description="Helical" evidence="1">
    <location>
        <begin position="24"/>
        <end position="43"/>
    </location>
</feature>
<accession>A0A2M8R783</accession>